<dbReference type="Proteomes" id="UP001164746">
    <property type="component" value="Chromosome 2"/>
</dbReference>
<gene>
    <name evidence="7" type="ORF">MAR_030126</name>
</gene>
<proteinExistence type="inferred from homology"/>
<sequence>MDTEFLSRSNSTSHTGRSGPFFFNSYLWRASGNSPLLFLANINDLPNRIKSTPRLFADDCFLYRIITSQDTEDLQADLDALQQWEKGLFMSFNPDKCEVINITKKRKPIDASYTIHGTELGHTKNAKHLGALISDTLSWNTHVDKVSKRANNATAFLQRILSPYHQHIQGHPKTRCWQRPGSGMEIWVQRWGSNVLCVRLASGRPKKAMSNIDALIYAISLVIVWCGMGYVGVPFYKAFCSQFGFGVTPDTLRGHNREKVEHMERGDRVLSVGFSADKDAAFRWNFKPQQTRMNLVPGETALAFYTAQNPTDKPIIGISTYSIYPYKAAQYFNKIQCFCFEEQILNPHEKVDMPVFFYIDPEYDDDPELEFENHIQLCYTFFEAKEGLNLPLPGFSSRGSTPATGKPATVSS</sequence>
<dbReference type="EMBL" id="CP111013">
    <property type="protein sequence ID" value="WAQ97436.1"/>
    <property type="molecule type" value="Genomic_DNA"/>
</dbReference>
<evidence type="ECO:0000256" key="1">
    <source>
        <dbReference type="ARBA" id="ARBA00004007"/>
    </source>
</evidence>
<dbReference type="PANTHER" id="PTHR21320:SF3">
    <property type="entry name" value="CYTOCHROME C OXIDASE ASSEMBLY PROTEIN COX11, MITOCHONDRIAL-RELATED"/>
    <property type="match status" value="1"/>
</dbReference>
<keyword evidence="4 6" id="KW-1133">Transmembrane helix</keyword>
<dbReference type="PANTHER" id="PTHR21320">
    <property type="entry name" value="CYTOCHROME C OXIDASE ASSEMBLY PROTEIN COX11-RELATED"/>
    <property type="match status" value="1"/>
</dbReference>
<organism evidence="7 8">
    <name type="scientific">Mya arenaria</name>
    <name type="common">Soft-shell clam</name>
    <dbReference type="NCBI Taxonomy" id="6604"/>
    <lineage>
        <taxon>Eukaryota</taxon>
        <taxon>Metazoa</taxon>
        <taxon>Spiralia</taxon>
        <taxon>Lophotrochozoa</taxon>
        <taxon>Mollusca</taxon>
        <taxon>Bivalvia</taxon>
        <taxon>Autobranchia</taxon>
        <taxon>Heteroconchia</taxon>
        <taxon>Euheterodonta</taxon>
        <taxon>Imparidentia</taxon>
        <taxon>Neoheterodontei</taxon>
        <taxon>Myida</taxon>
        <taxon>Myoidea</taxon>
        <taxon>Myidae</taxon>
        <taxon>Mya</taxon>
    </lineage>
</organism>
<keyword evidence="3 6" id="KW-0812">Transmembrane</keyword>
<comment type="function">
    <text evidence="1">Exerts its effect at some terminal stage of cytochrome c oxidase synthesis, probably by being involved in the insertion of the copper B into subunit I.</text>
</comment>
<evidence type="ECO:0000256" key="6">
    <source>
        <dbReference type="SAM" id="Phobius"/>
    </source>
</evidence>
<evidence type="ECO:0000313" key="7">
    <source>
        <dbReference type="EMBL" id="WAQ97436.1"/>
    </source>
</evidence>
<name>A0ABY7DKG9_MYAAR</name>
<comment type="subcellular location">
    <subcellularLocation>
        <location evidence="2">Mitochondrion inner membrane</location>
        <topology evidence="2">Single-pass membrane protein</topology>
        <orientation evidence="2">Intermembrane side</orientation>
    </subcellularLocation>
</comment>
<dbReference type="Gene3D" id="2.60.370.10">
    <property type="entry name" value="Ctag/Cox11"/>
    <property type="match status" value="1"/>
</dbReference>
<evidence type="ECO:0000313" key="8">
    <source>
        <dbReference type="Proteomes" id="UP001164746"/>
    </source>
</evidence>
<keyword evidence="8" id="KW-1185">Reference proteome</keyword>
<evidence type="ECO:0000256" key="2">
    <source>
        <dbReference type="ARBA" id="ARBA00004243"/>
    </source>
</evidence>
<feature type="transmembrane region" description="Helical" evidence="6">
    <location>
        <begin position="214"/>
        <end position="233"/>
    </location>
</feature>
<keyword evidence="5 6" id="KW-0472">Membrane</keyword>
<dbReference type="Pfam" id="PF04442">
    <property type="entry name" value="CtaG_Cox11"/>
    <property type="match status" value="1"/>
</dbReference>
<dbReference type="NCBIfam" id="NF003465">
    <property type="entry name" value="PRK05089.1"/>
    <property type="match status" value="1"/>
</dbReference>
<evidence type="ECO:0000256" key="3">
    <source>
        <dbReference type="ARBA" id="ARBA00022692"/>
    </source>
</evidence>
<dbReference type="SUPFAM" id="SSF110111">
    <property type="entry name" value="Ctag/Cox11"/>
    <property type="match status" value="1"/>
</dbReference>
<dbReference type="InterPro" id="IPR007533">
    <property type="entry name" value="Cyt_c_oxidase_assmbl_CtaG"/>
</dbReference>
<dbReference type="InterPro" id="IPR023471">
    <property type="entry name" value="CtaG/Cox11_dom_sf"/>
</dbReference>
<evidence type="ECO:0000256" key="5">
    <source>
        <dbReference type="ARBA" id="ARBA00023136"/>
    </source>
</evidence>
<dbReference type="HAMAP" id="MF_00155">
    <property type="entry name" value="CtaG"/>
    <property type="match status" value="1"/>
</dbReference>
<reference evidence="7" key="1">
    <citation type="submission" date="2022-11" db="EMBL/GenBank/DDBJ databases">
        <title>Centuries of genome instability and evolution in soft-shell clam transmissible cancer (bioRxiv).</title>
        <authorList>
            <person name="Hart S.F.M."/>
            <person name="Yonemitsu M.A."/>
            <person name="Giersch R.M."/>
            <person name="Beal B.F."/>
            <person name="Arriagada G."/>
            <person name="Davis B.W."/>
            <person name="Ostrander E.A."/>
            <person name="Goff S.P."/>
            <person name="Metzger M.J."/>
        </authorList>
    </citation>
    <scope>NUCLEOTIDE SEQUENCE</scope>
    <source>
        <strain evidence="7">MELC-2E11</strain>
        <tissue evidence="7">Siphon/mantle</tissue>
    </source>
</reference>
<evidence type="ECO:0000256" key="4">
    <source>
        <dbReference type="ARBA" id="ARBA00022989"/>
    </source>
</evidence>
<protein>
    <submittedName>
        <fullName evidence="7">COX11-like protein</fullName>
    </submittedName>
</protein>
<accession>A0ABY7DKG9</accession>